<dbReference type="AlphaFoldDB" id="V6LEG5"/>
<dbReference type="VEuPathDB" id="GiardiaDB:SS50377_23999"/>
<accession>V6LEG5</accession>
<dbReference type="Proteomes" id="UP000018208">
    <property type="component" value="Unassembled WGS sequence"/>
</dbReference>
<evidence type="ECO:0000313" key="1">
    <source>
        <dbReference type="EMBL" id="EST42905.1"/>
    </source>
</evidence>
<reference evidence="2" key="2">
    <citation type="submission" date="2020-12" db="EMBL/GenBank/DDBJ databases">
        <title>New Spironucleus salmonicida genome in near-complete chromosomes.</title>
        <authorList>
            <person name="Xu F."/>
            <person name="Kurt Z."/>
            <person name="Jimenez-Gonzalez A."/>
            <person name="Astvaldsson A."/>
            <person name="Andersson J.O."/>
            <person name="Svard S.G."/>
        </authorList>
    </citation>
    <scope>NUCLEOTIDE SEQUENCE</scope>
    <source>
        <strain evidence="2">ATCC 50377</strain>
    </source>
</reference>
<name>V6LEG5_9EUKA</name>
<gene>
    <name evidence="1" type="ORF">SS50377_17439</name>
    <name evidence="2" type="ORF">SS50377_23999</name>
</gene>
<dbReference type="EMBL" id="KI546151">
    <property type="protein sequence ID" value="EST42905.1"/>
    <property type="molecule type" value="Genomic_DNA"/>
</dbReference>
<proteinExistence type="predicted"/>
<keyword evidence="3" id="KW-1185">Reference proteome</keyword>
<sequence length="104" mass="11874">MDAFLSAQLDMYCGVLNALANETVCFQAQNEITACYIQVTQDEVKIDSNVFIMSSKTSPYQIFTSDDQICLEYKGFYATCLKEDLEQAKEIIQNIFECQNQNIE</sequence>
<evidence type="ECO:0000313" key="2">
    <source>
        <dbReference type="EMBL" id="KAH0574061.1"/>
    </source>
</evidence>
<organism evidence="1">
    <name type="scientific">Spironucleus salmonicida</name>
    <dbReference type="NCBI Taxonomy" id="348837"/>
    <lineage>
        <taxon>Eukaryota</taxon>
        <taxon>Metamonada</taxon>
        <taxon>Diplomonadida</taxon>
        <taxon>Hexamitidae</taxon>
        <taxon>Hexamitinae</taxon>
        <taxon>Spironucleus</taxon>
    </lineage>
</organism>
<protein>
    <submittedName>
        <fullName evidence="1">Uncharacterized protein</fullName>
    </submittedName>
</protein>
<dbReference type="EMBL" id="AUWU02000004">
    <property type="protein sequence ID" value="KAH0574061.1"/>
    <property type="molecule type" value="Genomic_DNA"/>
</dbReference>
<evidence type="ECO:0000313" key="3">
    <source>
        <dbReference type="Proteomes" id="UP000018208"/>
    </source>
</evidence>
<reference evidence="1 2" key="1">
    <citation type="journal article" date="2014" name="PLoS Genet.">
        <title>The Genome of Spironucleus salmonicida Highlights a Fish Pathogen Adapted to Fluctuating Environments.</title>
        <authorList>
            <person name="Xu F."/>
            <person name="Jerlstrom-Hultqvist J."/>
            <person name="Einarsson E."/>
            <person name="Astvaldsson A."/>
            <person name="Svard S.G."/>
            <person name="Andersson J.O."/>
        </authorList>
    </citation>
    <scope>NUCLEOTIDE SEQUENCE</scope>
    <source>
        <strain evidence="2">ATCC 50377</strain>
    </source>
</reference>